<evidence type="ECO:0000256" key="1">
    <source>
        <dbReference type="SAM" id="MobiDB-lite"/>
    </source>
</evidence>
<evidence type="ECO:0000313" key="3">
    <source>
        <dbReference type="Proteomes" id="UP001054837"/>
    </source>
</evidence>
<keyword evidence="3" id="KW-1185">Reference proteome</keyword>
<protein>
    <submittedName>
        <fullName evidence="2">Uncharacterized protein</fullName>
    </submittedName>
</protein>
<dbReference type="EMBL" id="BPLQ01011786">
    <property type="protein sequence ID" value="GIY60331.1"/>
    <property type="molecule type" value="Genomic_DNA"/>
</dbReference>
<feature type="compositionally biased region" description="Acidic residues" evidence="1">
    <location>
        <begin position="74"/>
        <end position="86"/>
    </location>
</feature>
<reference evidence="2 3" key="1">
    <citation type="submission" date="2021-06" db="EMBL/GenBank/DDBJ databases">
        <title>Caerostris darwini draft genome.</title>
        <authorList>
            <person name="Kono N."/>
            <person name="Arakawa K."/>
        </authorList>
    </citation>
    <scope>NUCLEOTIDE SEQUENCE [LARGE SCALE GENOMIC DNA]</scope>
</reference>
<feature type="region of interest" description="Disordered" evidence="1">
    <location>
        <begin position="74"/>
        <end position="93"/>
    </location>
</feature>
<dbReference type="AlphaFoldDB" id="A0AAV4URI0"/>
<dbReference type="Proteomes" id="UP001054837">
    <property type="component" value="Unassembled WGS sequence"/>
</dbReference>
<comment type="caution">
    <text evidence="2">The sequence shown here is derived from an EMBL/GenBank/DDBJ whole genome shotgun (WGS) entry which is preliminary data.</text>
</comment>
<name>A0AAV4URI0_9ARAC</name>
<proteinExistence type="predicted"/>
<evidence type="ECO:0000313" key="2">
    <source>
        <dbReference type="EMBL" id="GIY60331.1"/>
    </source>
</evidence>
<sequence>MTWHYYRRIRLDLFGISNNGARVWQFIQGVIQVYPGCLKPGLELLQIHTAEYEYRTADAKFERFYSDVSEVSDFEEDDGWDDDINDTFERHRR</sequence>
<accession>A0AAV4URI0</accession>
<organism evidence="2 3">
    <name type="scientific">Caerostris darwini</name>
    <dbReference type="NCBI Taxonomy" id="1538125"/>
    <lineage>
        <taxon>Eukaryota</taxon>
        <taxon>Metazoa</taxon>
        <taxon>Ecdysozoa</taxon>
        <taxon>Arthropoda</taxon>
        <taxon>Chelicerata</taxon>
        <taxon>Arachnida</taxon>
        <taxon>Araneae</taxon>
        <taxon>Araneomorphae</taxon>
        <taxon>Entelegynae</taxon>
        <taxon>Araneoidea</taxon>
        <taxon>Araneidae</taxon>
        <taxon>Caerostris</taxon>
    </lineage>
</organism>
<gene>
    <name evidence="2" type="ORF">CDAR_9551</name>
</gene>